<organism evidence="2 3">
    <name type="scientific">Megalurothrips usitatus</name>
    <name type="common">bean blossom thrips</name>
    <dbReference type="NCBI Taxonomy" id="439358"/>
    <lineage>
        <taxon>Eukaryota</taxon>
        <taxon>Metazoa</taxon>
        <taxon>Ecdysozoa</taxon>
        <taxon>Arthropoda</taxon>
        <taxon>Hexapoda</taxon>
        <taxon>Insecta</taxon>
        <taxon>Pterygota</taxon>
        <taxon>Neoptera</taxon>
        <taxon>Paraneoptera</taxon>
        <taxon>Thysanoptera</taxon>
        <taxon>Terebrantia</taxon>
        <taxon>Thripoidea</taxon>
        <taxon>Thripidae</taxon>
        <taxon>Megalurothrips</taxon>
    </lineage>
</organism>
<dbReference type="EMBL" id="JAPTSV010000005">
    <property type="protein sequence ID" value="KAJ1528146.1"/>
    <property type="molecule type" value="Genomic_DNA"/>
</dbReference>
<protein>
    <submittedName>
        <fullName evidence="2">Uncharacterized protein</fullName>
    </submittedName>
</protein>
<comment type="caution">
    <text evidence="2">The sequence shown here is derived from an EMBL/GenBank/DDBJ whole genome shotgun (WGS) entry which is preliminary data.</text>
</comment>
<sequence length="121" mass="13239">MTVNVYRDWSWRCAACLLCRGLVRAGTTTVAEWEEFIEDALPPSGHLHPTHHLVLRAKRQILCPDRTGEEGDIVNLKLRIPKSLGRRAAASAAGISSGGDGGRRILECCSQRVTISVEICS</sequence>
<dbReference type="AlphaFoldDB" id="A0AAV7XSY8"/>
<keyword evidence="1" id="KW-0732">Signal</keyword>
<name>A0AAV7XSY8_9NEOP</name>
<feature type="chain" id="PRO_5043967232" evidence="1">
    <location>
        <begin position="26"/>
        <end position="121"/>
    </location>
</feature>
<evidence type="ECO:0000256" key="1">
    <source>
        <dbReference type="SAM" id="SignalP"/>
    </source>
</evidence>
<accession>A0AAV7XSY8</accession>
<reference evidence="2" key="1">
    <citation type="submission" date="2022-12" db="EMBL/GenBank/DDBJ databases">
        <title>Chromosome-level genome assembly of the bean flower thrips Megalurothrips usitatus.</title>
        <authorList>
            <person name="Ma L."/>
            <person name="Liu Q."/>
            <person name="Li H."/>
            <person name="Cai W."/>
        </authorList>
    </citation>
    <scope>NUCLEOTIDE SEQUENCE</scope>
    <source>
        <strain evidence="2">Cailab_2022a</strain>
    </source>
</reference>
<dbReference type="Proteomes" id="UP001075354">
    <property type="component" value="Chromosome 5"/>
</dbReference>
<evidence type="ECO:0000313" key="3">
    <source>
        <dbReference type="Proteomes" id="UP001075354"/>
    </source>
</evidence>
<gene>
    <name evidence="2" type="ORF">ONE63_008060</name>
</gene>
<proteinExistence type="predicted"/>
<evidence type="ECO:0000313" key="2">
    <source>
        <dbReference type="EMBL" id="KAJ1528146.1"/>
    </source>
</evidence>
<keyword evidence="3" id="KW-1185">Reference proteome</keyword>
<feature type="signal peptide" evidence="1">
    <location>
        <begin position="1"/>
        <end position="25"/>
    </location>
</feature>